<dbReference type="eggNOG" id="COG3708">
    <property type="taxonomic scope" value="Bacteria"/>
</dbReference>
<evidence type="ECO:0000313" key="3">
    <source>
        <dbReference type="Proteomes" id="UP000005707"/>
    </source>
</evidence>
<dbReference type="InterPro" id="IPR025868">
    <property type="entry name" value="Zn_ribbon_dom_put"/>
</dbReference>
<evidence type="ECO:0000313" key="2">
    <source>
        <dbReference type="EMBL" id="ERJ11338.1"/>
    </source>
</evidence>
<feature type="domain" description="Putative zinc ribbon" evidence="1">
    <location>
        <begin position="6"/>
        <end position="84"/>
    </location>
</feature>
<dbReference type="EMBL" id="AFNU02000012">
    <property type="protein sequence ID" value="ERJ11338.1"/>
    <property type="molecule type" value="Genomic_DNA"/>
</dbReference>
<reference evidence="2 3" key="2">
    <citation type="journal article" date="2013" name="PLoS ONE">
        <title>INDIGO - INtegrated Data Warehouse of MIcrobial GenOmes with Examples from the Red Sea Extremophiles.</title>
        <authorList>
            <person name="Alam I."/>
            <person name="Antunes A."/>
            <person name="Kamau A.A."/>
            <person name="Ba Alawi W."/>
            <person name="Kalkatawi M."/>
            <person name="Stingl U."/>
            <person name="Bajic V.B."/>
        </authorList>
    </citation>
    <scope>NUCLEOTIDE SEQUENCE [LARGE SCALE GENOMIC DNA]</scope>
    <source>
        <strain evidence="2 3">SSD-17B</strain>
    </source>
</reference>
<keyword evidence="3" id="KW-1185">Reference proteome</keyword>
<dbReference type="STRING" id="1033810.HLPCO_002640"/>
<sequence>MDSKPCQSCGMTIDHKKLYGTNKNGTINTEYCKYCYSNGEFNKPDETFSEMVESCIPFEVEAEGYTEDEARIVLTEKLKPLKRWS</sequence>
<dbReference type="InParanoid" id="F7Q0W3"/>
<dbReference type="Proteomes" id="UP000005707">
    <property type="component" value="Unassembled WGS sequence"/>
</dbReference>
<dbReference type="Pfam" id="PF12674">
    <property type="entry name" value="Zn_ribbon_2"/>
    <property type="match status" value="1"/>
</dbReference>
<name>F7Q0W3_9MOLU</name>
<dbReference type="OrthoDB" id="9801008at2"/>
<accession>F7Q0W3</accession>
<organism evidence="2 3">
    <name type="scientific">Haloplasma contractile SSD-17B</name>
    <dbReference type="NCBI Taxonomy" id="1033810"/>
    <lineage>
        <taxon>Bacteria</taxon>
        <taxon>Bacillati</taxon>
        <taxon>Mycoplasmatota</taxon>
        <taxon>Mollicutes</taxon>
        <taxon>Haloplasmatales</taxon>
        <taxon>Haloplasmataceae</taxon>
        <taxon>Haloplasma</taxon>
    </lineage>
</organism>
<proteinExistence type="predicted"/>
<protein>
    <submittedName>
        <fullName evidence="2">Transcriptional regulator protein</fullName>
    </submittedName>
</protein>
<evidence type="ECO:0000259" key="1">
    <source>
        <dbReference type="Pfam" id="PF12674"/>
    </source>
</evidence>
<dbReference type="RefSeq" id="WP_008827240.1">
    <property type="nucleotide sequence ID" value="NZ_AFNU02000012.1"/>
</dbReference>
<reference evidence="2 3" key="1">
    <citation type="journal article" date="2011" name="J. Bacteriol.">
        <title>Genome sequence of Haloplasma contractile, an unusual contractile bacterium from a deep-sea anoxic brine lake.</title>
        <authorList>
            <person name="Antunes A."/>
            <person name="Alam I."/>
            <person name="El Dorry H."/>
            <person name="Siam R."/>
            <person name="Robertson A."/>
            <person name="Bajic V.B."/>
            <person name="Stingl U."/>
        </authorList>
    </citation>
    <scope>NUCLEOTIDE SEQUENCE [LARGE SCALE GENOMIC DNA]</scope>
    <source>
        <strain evidence="2 3">SSD-17B</strain>
    </source>
</reference>
<comment type="caution">
    <text evidence="2">The sequence shown here is derived from an EMBL/GenBank/DDBJ whole genome shotgun (WGS) entry which is preliminary data.</text>
</comment>
<dbReference type="AlphaFoldDB" id="F7Q0W3"/>
<gene>
    <name evidence="2" type="ORF">HLPCO_002640</name>
</gene>